<name>A0A834WFK7_9FABA</name>
<dbReference type="Proteomes" id="UP000634136">
    <property type="component" value="Unassembled WGS sequence"/>
</dbReference>
<evidence type="ECO:0000313" key="3">
    <source>
        <dbReference type="Proteomes" id="UP000634136"/>
    </source>
</evidence>
<comment type="caution">
    <text evidence="2">The sequence shown here is derived from an EMBL/GenBank/DDBJ whole genome shotgun (WGS) entry which is preliminary data.</text>
</comment>
<proteinExistence type="predicted"/>
<protein>
    <submittedName>
        <fullName evidence="2">Uncharacterized protein</fullName>
    </submittedName>
</protein>
<reference evidence="2" key="1">
    <citation type="submission" date="2020-09" db="EMBL/GenBank/DDBJ databases">
        <title>Genome-Enabled Discovery of Anthraquinone Biosynthesis in Senna tora.</title>
        <authorList>
            <person name="Kang S.-H."/>
            <person name="Pandey R.P."/>
            <person name="Lee C.-M."/>
            <person name="Sim J.-S."/>
            <person name="Jeong J.-T."/>
            <person name="Choi B.-S."/>
            <person name="Jung M."/>
            <person name="Ginzburg D."/>
            <person name="Zhao K."/>
            <person name="Won S.Y."/>
            <person name="Oh T.-J."/>
            <person name="Yu Y."/>
            <person name="Kim N.-H."/>
            <person name="Lee O.R."/>
            <person name="Lee T.-H."/>
            <person name="Bashyal P."/>
            <person name="Kim T.-S."/>
            <person name="Lee W.-H."/>
            <person name="Kawkins C."/>
            <person name="Kim C.-K."/>
            <person name="Kim J.S."/>
            <person name="Ahn B.O."/>
            <person name="Rhee S.Y."/>
            <person name="Sohng J.K."/>
        </authorList>
    </citation>
    <scope>NUCLEOTIDE SEQUENCE</scope>
    <source>
        <tissue evidence="2">Leaf</tissue>
    </source>
</reference>
<dbReference type="AlphaFoldDB" id="A0A834WFK7"/>
<evidence type="ECO:0000313" key="2">
    <source>
        <dbReference type="EMBL" id="KAF7815299.1"/>
    </source>
</evidence>
<keyword evidence="3" id="KW-1185">Reference proteome</keyword>
<gene>
    <name evidence="2" type="ORF">G2W53_029268</name>
</gene>
<feature type="region of interest" description="Disordered" evidence="1">
    <location>
        <begin position="72"/>
        <end position="110"/>
    </location>
</feature>
<organism evidence="2 3">
    <name type="scientific">Senna tora</name>
    <dbReference type="NCBI Taxonomy" id="362788"/>
    <lineage>
        <taxon>Eukaryota</taxon>
        <taxon>Viridiplantae</taxon>
        <taxon>Streptophyta</taxon>
        <taxon>Embryophyta</taxon>
        <taxon>Tracheophyta</taxon>
        <taxon>Spermatophyta</taxon>
        <taxon>Magnoliopsida</taxon>
        <taxon>eudicotyledons</taxon>
        <taxon>Gunneridae</taxon>
        <taxon>Pentapetalae</taxon>
        <taxon>rosids</taxon>
        <taxon>fabids</taxon>
        <taxon>Fabales</taxon>
        <taxon>Fabaceae</taxon>
        <taxon>Caesalpinioideae</taxon>
        <taxon>Cassia clade</taxon>
        <taxon>Senna</taxon>
    </lineage>
</organism>
<dbReference type="EMBL" id="JAAIUW010000009">
    <property type="protein sequence ID" value="KAF7815299.1"/>
    <property type="molecule type" value="Genomic_DNA"/>
</dbReference>
<sequence>MRHICDSSQELAYEMVITLIAKFMKVDLSEFEGKEASFKSKIDIGMLHQMQYRKVGKGKGKGKRVGPYVRKSARLHKEKEKGSEKLVNLEEEEASSHTEKETLLYEETTPREPEKLVPLSLYVETIFQKELPNTDIPTTESPTLPELLKDPMKEHSLFRLLQETLR</sequence>
<evidence type="ECO:0000256" key="1">
    <source>
        <dbReference type="SAM" id="MobiDB-lite"/>
    </source>
</evidence>
<feature type="compositionally biased region" description="Basic and acidic residues" evidence="1">
    <location>
        <begin position="75"/>
        <end position="110"/>
    </location>
</feature>
<accession>A0A834WFK7</accession>
<dbReference type="OrthoDB" id="1348817at2759"/>